<protein>
    <submittedName>
        <fullName evidence="2">Calcium-activated potassium channel BK alpha subunit domain-containing protein</fullName>
    </submittedName>
</protein>
<dbReference type="WBParaSite" id="ES5_v2.g6483.t1">
    <property type="protein sequence ID" value="ES5_v2.g6483.t1"/>
    <property type="gene ID" value="ES5_v2.g6483"/>
</dbReference>
<name>A0AC34GQ30_9BILA</name>
<accession>A0AC34GQ30</accession>
<evidence type="ECO:0000313" key="2">
    <source>
        <dbReference type="WBParaSite" id="ES5_v2.g6483.t1"/>
    </source>
</evidence>
<sequence>MDYTKGFGRNEKHVVVTITHLDADFIADFLNEFYAHRTHAGYLVVLLSPCELDNRMKLLLKIPLWSSRVLYIRGSALKDEDLERAQMTSASACFILSARNVQKKNATDEQTILRSWAVKDFAPDVPQYVQVFRPETKMHIEHAEIVICEDEFKYSLLANNCICPGISTFITLLMHTSRGEEGQKSTEPWHRMYGFHSGNEIYDIVVGESKFFGDFIGKSFAYASFYAHELYGINLLGVKRDGFGERITLNPGHQHTIQNTDRFYYVALTNEESLPSDKSGALKAIPSGGILSTKTLEMPLRSFDSNEGTGSVRLAKWRKRRKLLQKSKGISTSDGETLIVPNETNSLATPQPPQDRSRKSSVGIVTGEVEIESTSSDSQDECEPCEHENFNNPKEYGWKNPAIIVAVDKTTSGFYNLILPLRAFYRPVHDLQPIILLLELEEGKSPQPAFLDVLAWFPMIYWMQGKISSLDNLLKAGICLAKHVILVKEATNLIEDSTLADCTTIITVQKIHRMFPNLKIISELTHASNMRFMQFDAYDSYALQQSKFEKKERKRGSNMPYMFRLPFAQGGVFSANMLDRLLYQAIVKTYLVDFLKILLGIDQSQGSGYLTAITITSDDLWIKTYGRLYQKLCASVGDIPIGIYRTKAMDSNTVAALKVDAPQSLKNESFSGNDPKQTQRKMVALVKARMQTLGMSTDDYSEETTTNKPKTLSYVIINPPRELELEDGDIVYVLRAPVKEDARSKRINPRRGLRRSHNNISPNTALLTTYPEVRRSSTSISIPNSLHDNILLSSG</sequence>
<reference evidence="2" key="1">
    <citation type="submission" date="2022-11" db="UniProtKB">
        <authorList>
            <consortium name="WormBaseParasite"/>
        </authorList>
    </citation>
    <scope>IDENTIFICATION</scope>
</reference>
<proteinExistence type="predicted"/>
<evidence type="ECO:0000313" key="1">
    <source>
        <dbReference type="Proteomes" id="UP000887579"/>
    </source>
</evidence>
<organism evidence="1 2">
    <name type="scientific">Panagrolaimus sp. ES5</name>
    <dbReference type="NCBI Taxonomy" id="591445"/>
    <lineage>
        <taxon>Eukaryota</taxon>
        <taxon>Metazoa</taxon>
        <taxon>Ecdysozoa</taxon>
        <taxon>Nematoda</taxon>
        <taxon>Chromadorea</taxon>
        <taxon>Rhabditida</taxon>
        <taxon>Tylenchina</taxon>
        <taxon>Panagrolaimomorpha</taxon>
        <taxon>Panagrolaimoidea</taxon>
        <taxon>Panagrolaimidae</taxon>
        <taxon>Panagrolaimus</taxon>
    </lineage>
</organism>
<dbReference type="Proteomes" id="UP000887579">
    <property type="component" value="Unplaced"/>
</dbReference>